<accession>A0A7I4YFC2</accession>
<proteinExistence type="predicted"/>
<name>A0A7I4YFC2_HAECO</name>
<dbReference type="OrthoDB" id="5875677at2759"/>
<dbReference type="Proteomes" id="UP000025227">
    <property type="component" value="Unplaced"/>
</dbReference>
<sequence>MERSTNRLVEPRLRSRLKWMLRELLVIQDMTTFQQCFADCLVDLLIRAVEELAQSEEIKVRRHLTESSYRVRQTTICHREAVKLFQAHPEKVMQPNKEEWRVDTRGKKCLLSTCGVCPYAFSCSCTDNRAGISCSHVMR</sequence>
<keyword evidence="1" id="KW-1185">Reference proteome</keyword>
<evidence type="ECO:0000313" key="1">
    <source>
        <dbReference type="Proteomes" id="UP000025227"/>
    </source>
</evidence>
<dbReference type="AlphaFoldDB" id="A0A7I4YFC2"/>
<organism evidence="1 2">
    <name type="scientific">Haemonchus contortus</name>
    <name type="common">Barber pole worm</name>
    <dbReference type="NCBI Taxonomy" id="6289"/>
    <lineage>
        <taxon>Eukaryota</taxon>
        <taxon>Metazoa</taxon>
        <taxon>Ecdysozoa</taxon>
        <taxon>Nematoda</taxon>
        <taxon>Chromadorea</taxon>
        <taxon>Rhabditida</taxon>
        <taxon>Rhabditina</taxon>
        <taxon>Rhabditomorpha</taxon>
        <taxon>Strongyloidea</taxon>
        <taxon>Trichostrongylidae</taxon>
        <taxon>Haemonchus</taxon>
    </lineage>
</organism>
<reference evidence="2" key="1">
    <citation type="submission" date="2020-12" db="UniProtKB">
        <authorList>
            <consortium name="WormBaseParasite"/>
        </authorList>
    </citation>
    <scope>IDENTIFICATION</scope>
    <source>
        <strain evidence="2">MHco3</strain>
    </source>
</reference>
<protein>
    <submittedName>
        <fullName evidence="2">SWIM-type domain-containing protein</fullName>
    </submittedName>
</protein>
<evidence type="ECO:0000313" key="2">
    <source>
        <dbReference type="WBParaSite" id="HCON_00085920-00001"/>
    </source>
</evidence>
<dbReference type="WBParaSite" id="HCON_00085920-00001">
    <property type="protein sequence ID" value="HCON_00085920-00001"/>
    <property type="gene ID" value="HCON_00085920"/>
</dbReference>